<reference evidence="2 3" key="1">
    <citation type="submission" date="2021-05" db="EMBL/GenBank/DDBJ databases">
        <title>Comparative genomic studies on the polysaccharide-degrading batcterial strains of the Flammeovirga genus.</title>
        <authorList>
            <person name="Zewei F."/>
            <person name="Zheng Z."/>
            <person name="Yu L."/>
            <person name="Ruyue G."/>
            <person name="Yanhong M."/>
            <person name="Yuanyuan C."/>
            <person name="Jingyan G."/>
            <person name="Wenjun H."/>
        </authorList>
    </citation>
    <scope>NUCLEOTIDE SEQUENCE [LARGE SCALE GENOMIC DNA]</scope>
    <source>
        <strain evidence="2 3">NBRC:100898</strain>
    </source>
</reference>
<dbReference type="RefSeq" id="WP_169661837.1">
    <property type="nucleotide sequence ID" value="NZ_CP076133.1"/>
</dbReference>
<evidence type="ECO:0008006" key="4">
    <source>
        <dbReference type="Google" id="ProtNLM"/>
    </source>
</evidence>
<gene>
    <name evidence="2" type="ORF">KMW28_24135</name>
</gene>
<accession>A0AAX1NFL3</accession>
<dbReference type="AlphaFoldDB" id="A0AAX1NFL3"/>
<dbReference type="PROSITE" id="PS51257">
    <property type="entry name" value="PROKAR_LIPOPROTEIN"/>
    <property type="match status" value="1"/>
</dbReference>
<dbReference type="KEGG" id="fya:KMW28_24135"/>
<dbReference type="EMBL" id="CP076133">
    <property type="protein sequence ID" value="QWG05512.1"/>
    <property type="molecule type" value="Genomic_DNA"/>
</dbReference>
<sequence length="145" mass="16215">MKKLTYYTLLFLLMSCTSSKTLTKSQYVEQNGFHLRTVSTDPTYGRTEKNPIKVGGVDVKEGPSNERLYLDALAGPRGETVSYYRAGSCCAFESENGFMGMGMLDHYRVTWKGTTDTLSLYLNMYDGGELEAPVGFTIRKSSDQK</sequence>
<keyword evidence="3" id="KW-1185">Reference proteome</keyword>
<proteinExistence type="predicted"/>
<evidence type="ECO:0000313" key="3">
    <source>
        <dbReference type="Proteomes" id="UP000678679"/>
    </source>
</evidence>
<keyword evidence="1" id="KW-0732">Signal</keyword>
<evidence type="ECO:0000256" key="1">
    <source>
        <dbReference type="SAM" id="SignalP"/>
    </source>
</evidence>
<dbReference type="Proteomes" id="UP000678679">
    <property type="component" value="Chromosome 2"/>
</dbReference>
<evidence type="ECO:0000313" key="2">
    <source>
        <dbReference type="EMBL" id="QWG05512.1"/>
    </source>
</evidence>
<feature type="chain" id="PRO_5043813507" description="2-dehydro-3-deoxyphosphooctonate aldolase" evidence="1">
    <location>
        <begin position="21"/>
        <end position="145"/>
    </location>
</feature>
<feature type="signal peptide" evidence="1">
    <location>
        <begin position="1"/>
        <end position="20"/>
    </location>
</feature>
<organism evidence="2 3">
    <name type="scientific">Flammeovirga yaeyamensis</name>
    <dbReference type="NCBI Taxonomy" id="367791"/>
    <lineage>
        <taxon>Bacteria</taxon>
        <taxon>Pseudomonadati</taxon>
        <taxon>Bacteroidota</taxon>
        <taxon>Cytophagia</taxon>
        <taxon>Cytophagales</taxon>
        <taxon>Flammeovirgaceae</taxon>
        <taxon>Flammeovirga</taxon>
    </lineage>
</organism>
<protein>
    <recommendedName>
        <fullName evidence="4">2-dehydro-3-deoxyphosphooctonate aldolase</fullName>
    </recommendedName>
</protein>
<name>A0AAX1NFL3_9BACT</name>